<sequence length="294" mass="33227">MEASQKTVGEPPQSIPDDAGTHSSPHSVDFNQQTSPEMHNIGAEGDALASHSGAGTVEMLEVVRLLKDAGVPSCIVGTHPLGYYGAGRVPIVWELCVPEDQLDQAADLFKSEPLSKSYEPWPVNSPIPMDLLHIFPRFHLKGVHFLFFIVPTSDWLLDCDEAKCEMSFMGLPYPKLEYFAQSLLDTQRLGDLEDLVDGMNLSEEWGEEHLDLDRTSDVGHARWKNEQIRASIPETPYSELMEMDEYPKPLRPIWQDIVRKKKSRIGLELSKDHYHTRFCAIGRGDPRLRERTAF</sequence>
<organism evidence="2 3">
    <name type="scientific">Apiospora arundinis</name>
    <dbReference type="NCBI Taxonomy" id="335852"/>
    <lineage>
        <taxon>Eukaryota</taxon>
        <taxon>Fungi</taxon>
        <taxon>Dikarya</taxon>
        <taxon>Ascomycota</taxon>
        <taxon>Pezizomycotina</taxon>
        <taxon>Sordariomycetes</taxon>
        <taxon>Xylariomycetidae</taxon>
        <taxon>Amphisphaeriales</taxon>
        <taxon>Apiosporaceae</taxon>
        <taxon>Apiospora</taxon>
    </lineage>
</organism>
<protein>
    <submittedName>
        <fullName evidence="2">Uncharacterized protein</fullName>
    </submittedName>
</protein>
<name>A0ABR2I3P8_9PEZI</name>
<reference evidence="2 3" key="1">
    <citation type="journal article" date="2024" name="IMA Fungus">
        <title>Apiospora arundinis, a panoply of carbohydrate-active enzymes and secondary metabolites.</title>
        <authorList>
            <person name="Sorensen T."/>
            <person name="Petersen C."/>
            <person name="Muurmann A.T."/>
            <person name="Christiansen J.V."/>
            <person name="Brundto M.L."/>
            <person name="Overgaard C.K."/>
            <person name="Boysen A.T."/>
            <person name="Wollenberg R.D."/>
            <person name="Larsen T.O."/>
            <person name="Sorensen J.L."/>
            <person name="Nielsen K.L."/>
            <person name="Sondergaard T.E."/>
        </authorList>
    </citation>
    <scope>NUCLEOTIDE SEQUENCE [LARGE SCALE GENOMIC DNA]</scope>
    <source>
        <strain evidence="2 3">AAU 773</strain>
    </source>
</reference>
<proteinExistence type="predicted"/>
<accession>A0ABR2I3P8</accession>
<gene>
    <name evidence="2" type="ORF">PGQ11_012758</name>
</gene>
<feature type="region of interest" description="Disordered" evidence="1">
    <location>
        <begin position="1"/>
        <end position="39"/>
    </location>
</feature>
<evidence type="ECO:0000313" key="3">
    <source>
        <dbReference type="Proteomes" id="UP001390339"/>
    </source>
</evidence>
<dbReference type="Proteomes" id="UP001390339">
    <property type="component" value="Unassembled WGS sequence"/>
</dbReference>
<evidence type="ECO:0000256" key="1">
    <source>
        <dbReference type="SAM" id="MobiDB-lite"/>
    </source>
</evidence>
<dbReference type="EMBL" id="JAPCWZ010000007">
    <property type="protein sequence ID" value="KAK8856846.1"/>
    <property type="molecule type" value="Genomic_DNA"/>
</dbReference>
<keyword evidence="3" id="KW-1185">Reference proteome</keyword>
<feature type="compositionally biased region" description="Polar residues" evidence="1">
    <location>
        <begin position="21"/>
        <end position="37"/>
    </location>
</feature>
<comment type="caution">
    <text evidence="2">The sequence shown here is derived from an EMBL/GenBank/DDBJ whole genome shotgun (WGS) entry which is preliminary data.</text>
</comment>
<evidence type="ECO:0000313" key="2">
    <source>
        <dbReference type="EMBL" id="KAK8856846.1"/>
    </source>
</evidence>